<evidence type="ECO:0000313" key="3">
    <source>
        <dbReference type="Proteomes" id="UP000242310"/>
    </source>
</evidence>
<name>A0A2P8HY62_9BACI</name>
<gene>
    <name evidence="2" type="ORF">B0H94_10159</name>
</gene>
<dbReference type="InterPro" id="IPR048394">
    <property type="entry name" value="FakA-like_M"/>
</dbReference>
<proteinExistence type="predicted"/>
<dbReference type="AlphaFoldDB" id="A0A2P8HY62"/>
<dbReference type="EMBL" id="PYAV01000001">
    <property type="protein sequence ID" value="PSL51149.1"/>
    <property type="molecule type" value="Genomic_DNA"/>
</dbReference>
<feature type="domain" description="DhaL" evidence="1">
    <location>
        <begin position="7"/>
        <end position="199"/>
    </location>
</feature>
<dbReference type="Pfam" id="PF02734">
    <property type="entry name" value="Dak2"/>
    <property type="match status" value="1"/>
</dbReference>
<protein>
    <recommendedName>
        <fullName evidence="1">DhaL domain-containing protein</fullName>
    </recommendedName>
</protein>
<evidence type="ECO:0000259" key="1">
    <source>
        <dbReference type="PROSITE" id="PS51480"/>
    </source>
</evidence>
<dbReference type="GO" id="GO:0006071">
    <property type="term" value="P:glycerol metabolic process"/>
    <property type="evidence" value="ECO:0007669"/>
    <property type="project" value="InterPro"/>
</dbReference>
<dbReference type="Pfam" id="PF13684">
    <property type="entry name" value="FakA-like_C"/>
    <property type="match status" value="1"/>
</dbReference>
<comment type="caution">
    <text evidence="2">The sequence shown here is derived from an EMBL/GenBank/DDBJ whole genome shotgun (WGS) entry which is preliminary data.</text>
</comment>
<dbReference type="GO" id="GO:0004371">
    <property type="term" value="F:glycerone kinase activity"/>
    <property type="evidence" value="ECO:0007669"/>
    <property type="project" value="InterPro"/>
</dbReference>
<accession>A0A2P8HY62</accession>
<evidence type="ECO:0000313" key="2">
    <source>
        <dbReference type="EMBL" id="PSL51149.1"/>
    </source>
</evidence>
<dbReference type="PROSITE" id="PS51480">
    <property type="entry name" value="DHAL"/>
    <property type="match status" value="1"/>
</dbReference>
<dbReference type="InterPro" id="IPR004007">
    <property type="entry name" value="DhaL_dom"/>
</dbReference>
<reference evidence="2 3" key="1">
    <citation type="submission" date="2018-03" db="EMBL/GenBank/DDBJ databases">
        <title>Genomic Encyclopedia of Type Strains, Phase III (KMG-III): the genomes of soil and plant-associated and newly described type strains.</title>
        <authorList>
            <person name="Whitman W."/>
        </authorList>
    </citation>
    <scope>NUCLEOTIDE SEQUENCE [LARGE SCALE GENOMIC DNA]</scope>
    <source>
        <strain evidence="2 3">CGMCC 1.07653</strain>
    </source>
</reference>
<dbReference type="PANTHER" id="PTHR33434">
    <property type="entry name" value="DEGV DOMAIN-CONTAINING PROTEIN DR_1986-RELATED"/>
    <property type="match status" value="1"/>
</dbReference>
<dbReference type="InterPro" id="IPR033470">
    <property type="entry name" value="FakA-like_C"/>
</dbReference>
<dbReference type="PANTHER" id="PTHR33434:SF4">
    <property type="entry name" value="PHOSPHATASE PROTEIN"/>
    <property type="match status" value="1"/>
</dbReference>
<sequence>MKVVNGKTLAAMFVEGAHRLKANAARVDALNVFPVPDGDTGTNMNLTMSSGVKEIEHAGLSHAGAAAKTFSKGLLMGARGNSGVILSQLFRGFAKGVELEDELNGENTAKALQSGVDMAYQAVMKPVEGTILTVAKDAAKAAKKAASNSSGVEGVLNAAYEESQAALERTQDQLPALKEAGVVDSGGQGLVYIYQGMLAYLRGEERPEIDEGQVLESEENFDAAHQNLHDQLDPADIEYGYCTEFMVRLSEDSQPFDEHVFRRDIGRFGDSLLVVSDEDLVKVHIHAEHPGEAMTLAQKHGSLMNIKIENMREQHAALNHRENQEEQPAEAPVVPEGAYGIVTVSMGDGIKALFQSLGATQVIEGGQTMNPSTEDIVAAIEASTSETVFVFPNNSNIVMTAEQAAEVADKDVRVIPSKSVPQGMAALFVYDSTLAADELESTMNESLKEVRTGQVTWAVRDTSLNGREINEGDFMAMVEKDIAATSPSLETAVLEFLPQLISEDVEIVTVLAGADADSAVTEAIKTYIEENYRDVELEVHEGGQPIYPYIFAAE</sequence>
<dbReference type="InterPro" id="IPR036117">
    <property type="entry name" value="DhaL_dom_sf"/>
</dbReference>
<dbReference type="Gene3D" id="1.25.40.340">
    <property type="match status" value="1"/>
</dbReference>
<dbReference type="SMART" id="SM01121">
    <property type="entry name" value="Dak1_2"/>
    <property type="match status" value="1"/>
</dbReference>
<dbReference type="SUPFAM" id="SSF101473">
    <property type="entry name" value="DhaL-like"/>
    <property type="match status" value="1"/>
</dbReference>
<dbReference type="NCBIfam" id="TIGR03599">
    <property type="entry name" value="YloV"/>
    <property type="match status" value="1"/>
</dbReference>
<dbReference type="InterPro" id="IPR019986">
    <property type="entry name" value="YloV-like"/>
</dbReference>
<organism evidence="2 3">
    <name type="scientific">Salsuginibacillus halophilus</name>
    <dbReference type="NCBI Taxonomy" id="517424"/>
    <lineage>
        <taxon>Bacteria</taxon>
        <taxon>Bacillati</taxon>
        <taxon>Bacillota</taxon>
        <taxon>Bacilli</taxon>
        <taxon>Bacillales</taxon>
        <taxon>Bacillaceae</taxon>
        <taxon>Salsuginibacillus</taxon>
    </lineage>
</organism>
<dbReference type="InterPro" id="IPR050270">
    <property type="entry name" value="DegV_domain_contain"/>
</dbReference>
<dbReference type="Proteomes" id="UP000242310">
    <property type="component" value="Unassembled WGS sequence"/>
</dbReference>
<dbReference type="SMART" id="SM01120">
    <property type="entry name" value="Dak2"/>
    <property type="match status" value="1"/>
</dbReference>
<dbReference type="Pfam" id="PF21645">
    <property type="entry name" value="FakA-like_M"/>
    <property type="match status" value="1"/>
</dbReference>
<keyword evidence="3" id="KW-1185">Reference proteome</keyword>